<dbReference type="Proteomes" id="UP000593571">
    <property type="component" value="Unassembled WGS sequence"/>
</dbReference>
<gene>
    <name evidence="1" type="ORF">HJG63_011251</name>
</gene>
<dbReference type="AlphaFoldDB" id="A0A7J8H0Y5"/>
<keyword evidence="2" id="KW-1185">Reference proteome</keyword>
<evidence type="ECO:0000313" key="2">
    <source>
        <dbReference type="Proteomes" id="UP000593571"/>
    </source>
</evidence>
<dbReference type="EMBL" id="JACASE010000005">
    <property type="protein sequence ID" value="KAF6465867.1"/>
    <property type="molecule type" value="Genomic_DNA"/>
</dbReference>
<proteinExistence type="predicted"/>
<accession>A0A7J8H0Y5</accession>
<organism evidence="1 2">
    <name type="scientific">Rousettus aegyptiacus</name>
    <name type="common">Egyptian fruit bat</name>
    <name type="synonym">Pteropus aegyptiacus</name>
    <dbReference type="NCBI Taxonomy" id="9407"/>
    <lineage>
        <taxon>Eukaryota</taxon>
        <taxon>Metazoa</taxon>
        <taxon>Chordata</taxon>
        <taxon>Craniata</taxon>
        <taxon>Vertebrata</taxon>
        <taxon>Euteleostomi</taxon>
        <taxon>Mammalia</taxon>
        <taxon>Eutheria</taxon>
        <taxon>Laurasiatheria</taxon>
        <taxon>Chiroptera</taxon>
        <taxon>Yinpterochiroptera</taxon>
        <taxon>Pteropodoidea</taxon>
        <taxon>Pteropodidae</taxon>
        <taxon>Rousettinae</taxon>
        <taxon>Rousettus</taxon>
    </lineage>
</organism>
<name>A0A7J8H0Y5_ROUAE</name>
<reference evidence="1 2" key="1">
    <citation type="journal article" date="2020" name="Nature">
        <title>Six reference-quality genomes reveal evolution of bat adaptations.</title>
        <authorList>
            <person name="Jebb D."/>
            <person name="Huang Z."/>
            <person name="Pippel M."/>
            <person name="Hughes G.M."/>
            <person name="Lavrichenko K."/>
            <person name="Devanna P."/>
            <person name="Winkler S."/>
            <person name="Jermiin L.S."/>
            <person name="Skirmuntt E.C."/>
            <person name="Katzourakis A."/>
            <person name="Burkitt-Gray L."/>
            <person name="Ray D.A."/>
            <person name="Sullivan K.A.M."/>
            <person name="Roscito J.G."/>
            <person name="Kirilenko B.M."/>
            <person name="Davalos L.M."/>
            <person name="Corthals A.P."/>
            <person name="Power M.L."/>
            <person name="Jones G."/>
            <person name="Ransome R.D."/>
            <person name="Dechmann D.K.N."/>
            <person name="Locatelli A.G."/>
            <person name="Puechmaille S.J."/>
            <person name="Fedrigo O."/>
            <person name="Jarvis E.D."/>
            <person name="Hiller M."/>
            <person name="Vernes S.C."/>
            <person name="Myers E.W."/>
            <person name="Teeling E.C."/>
        </authorList>
    </citation>
    <scope>NUCLEOTIDE SEQUENCE [LARGE SCALE GENOMIC DNA]</scope>
    <source>
        <strain evidence="1">MRouAeg1</strain>
        <tissue evidence="1">Muscle</tissue>
    </source>
</reference>
<comment type="caution">
    <text evidence="1">The sequence shown here is derived from an EMBL/GenBank/DDBJ whole genome shotgun (WGS) entry which is preliminary data.</text>
</comment>
<sequence>MRLGILPVGRVAELEQVTLSWSSVSGKAALHWTVAPIQLQVTITDILLKPGHGLNGNILLPAPTCLKREERVQWTWPLKIKVPHCQWVGPSSKGLEVNLQVIFCNGRLATKITVRCPTGETDEEEHTILRGTFALSLWPIMSSPTL</sequence>
<evidence type="ECO:0000313" key="1">
    <source>
        <dbReference type="EMBL" id="KAF6465867.1"/>
    </source>
</evidence>
<protein>
    <submittedName>
        <fullName evidence="1">Uncharacterized protein</fullName>
    </submittedName>
</protein>